<keyword evidence="3" id="KW-0812">Transmembrane</keyword>
<feature type="region of interest" description="Disordered" evidence="2">
    <location>
        <begin position="671"/>
        <end position="691"/>
    </location>
</feature>
<organism evidence="4 5">
    <name type="scientific">Novispirillum itersonii</name>
    <name type="common">Aquaspirillum itersonii</name>
    <dbReference type="NCBI Taxonomy" id="189"/>
    <lineage>
        <taxon>Bacteria</taxon>
        <taxon>Pseudomonadati</taxon>
        <taxon>Pseudomonadota</taxon>
        <taxon>Alphaproteobacteria</taxon>
        <taxon>Rhodospirillales</taxon>
        <taxon>Novispirillaceae</taxon>
        <taxon>Novispirillum</taxon>
    </lineage>
</organism>
<dbReference type="EMBL" id="JACIIX010000003">
    <property type="protein sequence ID" value="MBB6209885.1"/>
    <property type="molecule type" value="Genomic_DNA"/>
</dbReference>
<proteinExistence type="predicted"/>
<keyword evidence="5" id="KW-1185">Reference proteome</keyword>
<evidence type="ECO:0000313" key="4">
    <source>
        <dbReference type="EMBL" id="MBB6209885.1"/>
    </source>
</evidence>
<feature type="region of interest" description="Disordered" evidence="2">
    <location>
        <begin position="1"/>
        <end position="26"/>
    </location>
</feature>
<feature type="transmembrane region" description="Helical" evidence="3">
    <location>
        <begin position="175"/>
        <end position="193"/>
    </location>
</feature>
<evidence type="ECO:0000256" key="3">
    <source>
        <dbReference type="SAM" id="Phobius"/>
    </source>
</evidence>
<evidence type="ECO:0000313" key="5">
    <source>
        <dbReference type="Proteomes" id="UP000544872"/>
    </source>
</evidence>
<keyword evidence="3" id="KW-0472">Membrane</keyword>
<feature type="compositionally biased region" description="Pro residues" evidence="2">
    <location>
        <begin position="1"/>
        <end position="10"/>
    </location>
</feature>
<keyword evidence="3" id="KW-1133">Transmembrane helix</keyword>
<name>A0A7W9ZEQ5_NOVIT</name>
<gene>
    <name evidence="4" type="ORF">FHS48_001293</name>
</gene>
<protein>
    <submittedName>
        <fullName evidence="4">Uncharacterized protein (TIGR02302 family)</fullName>
    </submittedName>
</protein>
<feature type="transmembrane region" description="Helical" evidence="3">
    <location>
        <begin position="82"/>
        <end position="103"/>
    </location>
</feature>
<dbReference type="Proteomes" id="UP000544872">
    <property type="component" value="Unassembled WGS sequence"/>
</dbReference>
<dbReference type="Pfam" id="PF13779">
    <property type="entry name" value="DUF4175"/>
    <property type="match status" value="1"/>
</dbReference>
<dbReference type="InterPro" id="IPR012683">
    <property type="entry name" value="CHP02302_TM"/>
</dbReference>
<sequence length="842" mass="90323">MALPETPPESPKAGVAGAGVTEQSVPPADCGDLRRRIEYRLRLMQTITGLERLWLESWVLRALCLSCLAVMLSGVLPGLPGWLHLAGLALAAGGLLAAAVAMVRRFRWPDRQDTVRRWEGGHVHRPLTASFDRLSQGGDPLTEALWLEHKRQARAEGAGLAVGLMVPEVAARDPWGLRAIPVLAFVIALTVGWQDPAHRLRDSLTPGPVFPGRGLTAEVWLTPPAYTGLPPLTRSLTLPVATPEAEEALRAWKGLFSALPSGTRVQLLVRSDAAVDVHLGGMALTPDVLDQKARRWDLVLTPDAERTAPEIRISSFWRTWLTWPVHVVADQPPSLAWVAPPVSVARPGADGALTLPLRGDDDWGFTALSLELRREGEEAPPVALPLSGQPKTLRSAVSAALAAHPWAGLEVQVRVRGQDAAGQDGLTDWAAVTLPERSFTHPVARKIIATRKTLMTVAPPDMIMVSAALSHLSAQPGAFGGDPVTFLALRVAALRAAVFSAGTVTPEARQATGALLWQTAVRVEDGRLAGARDALEQARQDLADAVERHASPEEMQAAIAAVRRAAGAFINELLNRMEGMAVPLPQMSGLAMSADSIDRMAQALEDLSRLGSAEAARQMMDQLSRALSRLQSAASMPDARQMEMVSRMMEALQEAVRQQEALLKQTFDIRQDEPARRKGTPSRFASRGMELGTEQEQLAQRLKDSVGAAGPDPSLMPESLAAAQSAMTAAAASLRSARWEEALESQAAALSALKKGQGEALGNMMSRGGGGPMVLMSPGGPGLSDDPTGRGGDSLGTAGQPIPDKPQRAKAWDLLQELRRRASDRNRPAEELEYLNRLLKLF</sequence>
<dbReference type="AlphaFoldDB" id="A0A7W9ZEQ5"/>
<dbReference type="RefSeq" id="WP_184262505.1">
    <property type="nucleotide sequence ID" value="NZ_JACIIX010000003.1"/>
</dbReference>
<feature type="coiled-coil region" evidence="1">
    <location>
        <begin position="613"/>
        <end position="665"/>
    </location>
</feature>
<accession>A0A7W9ZEQ5</accession>
<comment type="caution">
    <text evidence="4">The sequence shown here is derived from an EMBL/GenBank/DDBJ whole genome shotgun (WGS) entry which is preliminary data.</text>
</comment>
<evidence type="ECO:0000256" key="1">
    <source>
        <dbReference type="SAM" id="Coils"/>
    </source>
</evidence>
<evidence type="ECO:0000256" key="2">
    <source>
        <dbReference type="SAM" id="MobiDB-lite"/>
    </source>
</evidence>
<reference evidence="4 5" key="1">
    <citation type="submission" date="2020-08" db="EMBL/GenBank/DDBJ databases">
        <title>Genomic Encyclopedia of Type Strains, Phase IV (KMG-IV): sequencing the most valuable type-strain genomes for metagenomic binning, comparative biology and taxonomic classification.</title>
        <authorList>
            <person name="Goeker M."/>
        </authorList>
    </citation>
    <scope>NUCLEOTIDE SEQUENCE [LARGE SCALE GENOMIC DNA]</scope>
    <source>
        <strain evidence="4 5">DSM 11590</strain>
    </source>
</reference>
<keyword evidence="1" id="KW-0175">Coiled coil</keyword>
<feature type="region of interest" description="Disordered" evidence="2">
    <location>
        <begin position="780"/>
        <end position="808"/>
    </location>
</feature>